<dbReference type="GO" id="GO:0019563">
    <property type="term" value="P:glycerol catabolic process"/>
    <property type="evidence" value="ECO:0007669"/>
    <property type="project" value="TreeGrafter"/>
</dbReference>
<keyword evidence="2 3" id="KW-0413">Isomerase</keyword>
<dbReference type="KEGG" id="sbu:SpiBuddy_0574"/>
<comment type="pathway">
    <text evidence="3">Carbohydrate biosynthesis; gluconeogenesis.</text>
</comment>
<accession>F0RXY3</accession>
<dbReference type="UniPathway" id="UPA00138"/>
<dbReference type="InterPro" id="IPR013785">
    <property type="entry name" value="Aldolase_TIM"/>
</dbReference>
<evidence type="ECO:0000313" key="5">
    <source>
        <dbReference type="Proteomes" id="UP000008466"/>
    </source>
</evidence>
<proteinExistence type="inferred from homology"/>
<dbReference type="InterPro" id="IPR035990">
    <property type="entry name" value="TIM_sf"/>
</dbReference>
<dbReference type="PROSITE" id="PS51440">
    <property type="entry name" value="TIM_2"/>
    <property type="match status" value="1"/>
</dbReference>
<comment type="subcellular location">
    <subcellularLocation>
        <location evidence="3">Cytoplasm</location>
    </subcellularLocation>
</comment>
<dbReference type="Proteomes" id="UP000008466">
    <property type="component" value="Chromosome"/>
</dbReference>
<keyword evidence="3" id="KW-0963">Cytoplasm</keyword>
<dbReference type="EC" id="5.3.1.1" evidence="3"/>
<dbReference type="GO" id="GO:0005829">
    <property type="term" value="C:cytosol"/>
    <property type="evidence" value="ECO:0007669"/>
    <property type="project" value="TreeGrafter"/>
</dbReference>
<dbReference type="EMBL" id="CP002541">
    <property type="protein sequence ID" value="ADY12407.1"/>
    <property type="molecule type" value="Genomic_DNA"/>
</dbReference>
<evidence type="ECO:0000313" key="4">
    <source>
        <dbReference type="EMBL" id="ADY12407.1"/>
    </source>
</evidence>
<dbReference type="OrthoDB" id="9809429at2"/>
<comment type="catalytic activity">
    <reaction evidence="3">
        <text>D-glyceraldehyde 3-phosphate = dihydroxyacetone phosphate</text>
        <dbReference type="Rhea" id="RHEA:18585"/>
        <dbReference type="ChEBI" id="CHEBI:57642"/>
        <dbReference type="ChEBI" id="CHEBI:59776"/>
        <dbReference type="EC" id="5.3.1.1"/>
    </reaction>
</comment>
<dbReference type="STRING" id="158189.SpiBuddy_0574"/>
<dbReference type="GO" id="GO:0006094">
    <property type="term" value="P:gluconeogenesis"/>
    <property type="evidence" value="ECO:0007669"/>
    <property type="project" value="UniProtKB-UniPathway"/>
</dbReference>
<keyword evidence="3" id="KW-0324">Glycolysis</keyword>
<dbReference type="HOGENOM" id="CLU_087535_0_0_12"/>
<dbReference type="SUPFAM" id="SSF51351">
    <property type="entry name" value="Triosephosphate isomerase (TIM)"/>
    <property type="match status" value="1"/>
</dbReference>
<dbReference type="PANTHER" id="PTHR21139:SF42">
    <property type="entry name" value="TRIOSEPHOSPHATE ISOMERASE"/>
    <property type="match status" value="1"/>
</dbReference>
<dbReference type="Pfam" id="PF00121">
    <property type="entry name" value="TIM"/>
    <property type="match status" value="1"/>
</dbReference>
<evidence type="ECO:0000256" key="3">
    <source>
        <dbReference type="RuleBase" id="RU363013"/>
    </source>
</evidence>
<name>F0RXY3_SPHGB</name>
<dbReference type="Gene3D" id="3.20.20.70">
    <property type="entry name" value="Aldolase class I"/>
    <property type="match status" value="1"/>
</dbReference>
<gene>
    <name evidence="4" type="ordered locus">SpiBuddy_0574</name>
</gene>
<dbReference type="GO" id="GO:0004807">
    <property type="term" value="F:triose-phosphate isomerase activity"/>
    <property type="evidence" value="ECO:0007669"/>
    <property type="project" value="UniProtKB-EC"/>
</dbReference>
<dbReference type="GO" id="GO:0006096">
    <property type="term" value="P:glycolytic process"/>
    <property type="evidence" value="ECO:0007669"/>
    <property type="project" value="UniProtKB-UniPathway"/>
</dbReference>
<protein>
    <recommendedName>
        <fullName evidence="3">Triosephosphate isomerase</fullName>
        <ecNumber evidence="3">5.3.1.1</ecNumber>
    </recommendedName>
</protein>
<keyword evidence="3" id="KW-0312">Gluconeogenesis</keyword>
<dbReference type="PANTHER" id="PTHR21139">
    <property type="entry name" value="TRIOSEPHOSPHATE ISOMERASE"/>
    <property type="match status" value="1"/>
</dbReference>
<sequence length="286" mass="31056">MSRYIFVNLKRFDISTAHAGVNRLAPIQRWASTIVSALEKGLAQVENLPKDMGFPIFFPEAHLIAASQAKNPQASHPVEIGCQSVHTHDTQSGRNFGAFTTSLTANAAIELGCAWTLIGHSEQRAKLAAMYQLAGCDGSQFIHEILNQQVRQAIAAGLKVLFCIGEKTDEVDRAKEVLTEQLRHGLKDIDPSQIVLAYEPIWAIGPGKTPPSAEKIREIAIVVKNLYAAPLVYGGGLKKENAASIGAIAELDGGLIALTRFSGEIGFYPDEYLEIVRTYCEGVNNL</sequence>
<evidence type="ECO:0000256" key="1">
    <source>
        <dbReference type="ARBA" id="ARBA00007422"/>
    </source>
</evidence>
<dbReference type="CDD" id="cd00311">
    <property type="entry name" value="TIM"/>
    <property type="match status" value="1"/>
</dbReference>
<dbReference type="RefSeq" id="WP_013606260.1">
    <property type="nucleotide sequence ID" value="NC_015152.1"/>
</dbReference>
<dbReference type="GO" id="GO:0046166">
    <property type="term" value="P:glyceraldehyde-3-phosphate biosynthetic process"/>
    <property type="evidence" value="ECO:0007669"/>
    <property type="project" value="TreeGrafter"/>
</dbReference>
<dbReference type="eggNOG" id="COG0149">
    <property type="taxonomic scope" value="Bacteria"/>
</dbReference>
<organism evidence="4 5">
    <name type="scientific">Sphaerochaeta globosa (strain ATCC BAA-1886 / DSM 22777 / Buddy)</name>
    <name type="common">Spirochaeta sp. (strain Buddy)</name>
    <dbReference type="NCBI Taxonomy" id="158189"/>
    <lineage>
        <taxon>Bacteria</taxon>
        <taxon>Pseudomonadati</taxon>
        <taxon>Spirochaetota</taxon>
        <taxon>Spirochaetia</taxon>
        <taxon>Spirochaetales</taxon>
        <taxon>Sphaerochaetaceae</taxon>
        <taxon>Sphaerochaeta</taxon>
    </lineage>
</organism>
<evidence type="ECO:0000256" key="2">
    <source>
        <dbReference type="ARBA" id="ARBA00023235"/>
    </source>
</evidence>
<dbReference type="InterPro" id="IPR000652">
    <property type="entry name" value="Triosephosphate_isomerase"/>
</dbReference>
<dbReference type="UniPathway" id="UPA00109">
    <property type="reaction ID" value="UER00189"/>
</dbReference>
<reference evidence="5" key="1">
    <citation type="submission" date="2011-02" db="EMBL/GenBank/DDBJ databases">
        <title>Complete sequence of Spirochaeta sp. Buddy.</title>
        <authorList>
            <person name="Lucas S."/>
            <person name="Copeland A."/>
            <person name="Lapidus A."/>
            <person name="Cheng J.-F."/>
            <person name="Goodwin L."/>
            <person name="Pitluck S."/>
            <person name="Zeytun A."/>
            <person name="Detter J.C."/>
            <person name="Han C."/>
            <person name="Tapia R."/>
            <person name="Land M."/>
            <person name="Hauser L."/>
            <person name="Kyrpides N."/>
            <person name="Ivanova N."/>
            <person name="Mikhailova N."/>
            <person name="Pagani I."/>
            <person name="Ritalahti K.M."/>
            <person name="Loeffler F.E."/>
            <person name="Woyke T."/>
        </authorList>
    </citation>
    <scope>NUCLEOTIDE SEQUENCE [LARGE SCALE GENOMIC DNA]</scope>
    <source>
        <strain evidence="5">ATCC BAA-1886 / DSM 22777 / Buddy</strain>
    </source>
</reference>
<comment type="subunit">
    <text evidence="3">Homodimer.</text>
</comment>
<dbReference type="AlphaFoldDB" id="F0RXY3"/>
<comment type="similarity">
    <text evidence="1 3">Belongs to the triosephosphate isomerase family.</text>
</comment>
<comment type="pathway">
    <text evidence="3">Carbohydrate degradation; glycolysis; D-glyceraldehyde 3-phosphate from glycerone phosphate: step 1/1.</text>
</comment>
<keyword evidence="5" id="KW-1185">Reference proteome</keyword>